<evidence type="ECO:0000313" key="3">
    <source>
        <dbReference type="Proteomes" id="UP000824165"/>
    </source>
</evidence>
<reference evidence="2" key="1">
    <citation type="submission" date="2020-10" db="EMBL/GenBank/DDBJ databases">
        <authorList>
            <person name="Gilroy R."/>
        </authorList>
    </citation>
    <scope>NUCLEOTIDE SEQUENCE</scope>
    <source>
        <strain evidence="2">CHK181-108</strain>
    </source>
</reference>
<name>A0A9D1H173_9FIRM</name>
<feature type="coiled-coil region" evidence="1">
    <location>
        <begin position="514"/>
        <end position="561"/>
    </location>
</feature>
<proteinExistence type="predicted"/>
<keyword evidence="1" id="KW-0175">Coiled coil</keyword>
<dbReference type="EMBL" id="DVLU01000006">
    <property type="protein sequence ID" value="HIT84440.1"/>
    <property type="molecule type" value="Genomic_DNA"/>
</dbReference>
<evidence type="ECO:0000256" key="1">
    <source>
        <dbReference type="SAM" id="Coils"/>
    </source>
</evidence>
<gene>
    <name evidence="2" type="ORF">IAA60_00900</name>
</gene>
<dbReference type="AlphaFoldDB" id="A0A9D1H173"/>
<comment type="caution">
    <text evidence="2">The sequence shown here is derived from an EMBL/GenBank/DDBJ whole genome shotgun (WGS) entry which is preliminary data.</text>
</comment>
<sequence length="640" mass="71560">MSEIGSISVRINGDASGLLSAAASAQSALSSLTSAVNGLTSQNVSLTLAAVDNASPVISAAAANAASFSALKPQASITALDNTSAGVASARAAVSSIPDRVVTITVRVNQDGSIPNFASGTRSAPAGLARINDEDGARDPRELIYHRGRYYMFEGRDILLPLDKGDKVFTASQTKNIMRLAGVPSYASGKNNELFEYDKKIFKHITGTSNMTVSEQIEWWKYALEQYAYDSEAVMECQEEIFELTKKLVKELNGVSEVYVSERSQLNDWDAFGDSALEAFSRIRDRNYAFLEEGVITWEDYCETLGDIGAEMYEERVEHSRNWLEQQYKYHDMSVEDYIAGLDRMAAYTQEYYDSGLIGAVDYFYGMQEIENERFEMQQAANEEEYRAWQKSAEGYKKQRETYGDWEAWGDSLSDYYDRCIERQEEFFAAGIIDWETYNDAVIGYRLEQYEAEQEKAEDAYKTMLSYAKDYIANVKDIYGRRMDALKYENDSDELDEEYAEAALTRSRYKNAVTQRGRDVLADAEKTMREIEREREELELEREQNETLARLEAQYDAIENNKSVILKGLADGSLNINAALEAVSAQAAAGQNNICSLLSELIRAVRNGGGTVYGGNTYNITGADTSFIGAILQRSAAAFR</sequence>
<evidence type="ECO:0000313" key="2">
    <source>
        <dbReference type="EMBL" id="HIT84440.1"/>
    </source>
</evidence>
<protein>
    <submittedName>
        <fullName evidence="2">Uncharacterized protein</fullName>
    </submittedName>
</protein>
<organism evidence="2 3">
    <name type="scientific">Candidatus Ornithomonoglobus intestinigallinarum</name>
    <dbReference type="NCBI Taxonomy" id="2840894"/>
    <lineage>
        <taxon>Bacteria</taxon>
        <taxon>Bacillati</taxon>
        <taxon>Bacillota</taxon>
        <taxon>Clostridia</taxon>
        <taxon>Candidatus Ornithomonoglobus</taxon>
    </lineage>
</organism>
<dbReference type="Proteomes" id="UP000824165">
    <property type="component" value="Unassembled WGS sequence"/>
</dbReference>
<reference evidence="2" key="2">
    <citation type="journal article" date="2021" name="PeerJ">
        <title>Extensive microbial diversity within the chicken gut microbiome revealed by metagenomics and culture.</title>
        <authorList>
            <person name="Gilroy R."/>
            <person name="Ravi A."/>
            <person name="Getino M."/>
            <person name="Pursley I."/>
            <person name="Horton D.L."/>
            <person name="Alikhan N.F."/>
            <person name="Baker D."/>
            <person name="Gharbi K."/>
            <person name="Hall N."/>
            <person name="Watson M."/>
            <person name="Adriaenssens E.M."/>
            <person name="Foster-Nyarko E."/>
            <person name="Jarju S."/>
            <person name="Secka A."/>
            <person name="Antonio M."/>
            <person name="Oren A."/>
            <person name="Chaudhuri R.R."/>
            <person name="La Ragione R."/>
            <person name="Hildebrand F."/>
            <person name="Pallen M.J."/>
        </authorList>
    </citation>
    <scope>NUCLEOTIDE SEQUENCE</scope>
    <source>
        <strain evidence="2">CHK181-108</strain>
    </source>
</reference>
<accession>A0A9D1H173</accession>